<gene>
    <name evidence="1" type="ORF">LTR05_002509</name>
</gene>
<dbReference type="EMBL" id="JAVRRJ010000002">
    <property type="protein sequence ID" value="KAK5088292.1"/>
    <property type="molecule type" value="Genomic_DNA"/>
</dbReference>
<evidence type="ECO:0000313" key="2">
    <source>
        <dbReference type="Proteomes" id="UP001309876"/>
    </source>
</evidence>
<organism evidence="1 2">
    <name type="scientific">Lithohypha guttulata</name>
    <dbReference type="NCBI Taxonomy" id="1690604"/>
    <lineage>
        <taxon>Eukaryota</taxon>
        <taxon>Fungi</taxon>
        <taxon>Dikarya</taxon>
        <taxon>Ascomycota</taxon>
        <taxon>Pezizomycotina</taxon>
        <taxon>Eurotiomycetes</taxon>
        <taxon>Chaetothyriomycetidae</taxon>
        <taxon>Chaetothyriales</taxon>
        <taxon>Trichomeriaceae</taxon>
        <taxon>Lithohypha</taxon>
    </lineage>
</organism>
<accession>A0AAN7T402</accession>
<reference evidence="1 2" key="1">
    <citation type="submission" date="2023-08" db="EMBL/GenBank/DDBJ databases">
        <title>Black Yeasts Isolated from many extreme environments.</title>
        <authorList>
            <person name="Coleine C."/>
            <person name="Stajich J.E."/>
            <person name="Selbmann L."/>
        </authorList>
    </citation>
    <scope>NUCLEOTIDE SEQUENCE [LARGE SCALE GENOMIC DNA]</scope>
    <source>
        <strain evidence="1 2">CCFEE 5910</strain>
    </source>
</reference>
<evidence type="ECO:0000313" key="1">
    <source>
        <dbReference type="EMBL" id="KAK5088292.1"/>
    </source>
</evidence>
<comment type="caution">
    <text evidence="1">The sequence shown here is derived from an EMBL/GenBank/DDBJ whole genome shotgun (WGS) entry which is preliminary data.</text>
</comment>
<name>A0AAN7T402_9EURO</name>
<dbReference type="Proteomes" id="UP001309876">
    <property type="component" value="Unassembled WGS sequence"/>
</dbReference>
<sequence>MATTRNTNLELWRVNSTASLLLNYPLDKVDDKDDMELNSSLDKLEVLIKNLGNVFHALRDLRAQTNYVFAANQGTVTDGDFGDLKAKHDRSLAVTIPYTKEMREYVNGLGAVFDGQKKGPSVDQVRRLTQMVGKDHKIVIDALPDHVDLHSVNLLQGIRYVADIRKLLDALWAKLQAKCGSWKA</sequence>
<dbReference type="AlphaFoldDB" id="A0AAN7T402"/>
<keyword evidence="2" id="KW-1185">Reference proteome</keyword>
<proteinExistence type="predicted"/>
<protein>
    <submittedName>
        <fullName evidence="1">Uncharacterized protein</fullName>
    </submittedName>
</protein>